<evidence type="ECO:0000256" key="8">
    <source>
        <dbReference type="ARBA" id="ARBA00022857"/>
    </source>
</evidence>
<dbReference type="SUPFAM" id="SSF46458">
    <property type="entry name" value="Globin-like"/>
    <property type="match status" value="1"/>
</dbReference>
<dbReference type="InterPro" id="IPR012292">
    <property type="entry name" value="Globin/Proto"/>
</dbReference>
<dbReference type="Pfam" id="PF00175">
    <property type="entry name" value="NAD_binding_1"/>
    <property type="match status" value="1"/>
</dbReference>
<evidence type="ECO:0000256" key="12">
    <source>
        <dbReference type="ARBA" id="ARBA00048649"/>
    </source>
</evidence>
<dbReference type="Gene3D" id="3.40.50.80">
    <property type="entry name" value="Nucleotide-binding domain of ferredoxin-NADP reductase (FNR) module"/>
    <property type="match status" value="1"/>
</dbReference>
<dbReference type="InterPro" id="IPR008333">
    <property type="entry name" value="Cbr1-like_FAD-bd_dom"/>
</dbReference>
<sequence length="380" mass="41422">MSVSTEQKQWIKATIPALEQGGEALTTHFYKLMFSKYPVTATFFNPAHQEKGTQPRALANAVLAYAKHIDNPAVLMNAVTLIVNKHVALGVKAEHYPIVGECLLQAMKEVLGAAATPEIIDAWAAAYGQLADILINAEANLYAKQAMSTGGWEGQRAFTIAEKEQESELVTSFYLKPLDGKEIMAFKPGQYITLHLNVNGTTVMRNYSLSDAPNGQHYRISVKREEGGVVSNHLHKHLAVGDTVQLSPPCGEFVLDDSKDPLVLITAGVGLTPAIAMLKAAAGQREIRFIHACKNAAQHSFKNLTEQLSTQHSNITAEYIYENQDGLLNPQTIAKNLPNNAQVYFLGPVGFMGAVKNMLGKLGVPAERQHFEFFGPAQAI</sequence>
<dbReference type="RefSeq" id="WP_171098872.1">
    <property type="nucleotide sequence ID" value="NZ_CP053084.1"/>
</dbReference>
<evidence type="ECO:0000256" key="6">
    <source>
        <dbReference type="ARBA" id="ARBA00022621"/>
    </source>
</evidence>
<feature type="domain" description="Globin" evidence="15">
    <location>
        <begin position="2"/>
        <end position="139"/>
    </location>
</feature>
<feature type="domain" description="FAD-binding FR-type" evidence="16">
    <location>
        <begin position="153"/>
        <end position="256"/>
    </location>
</feature>
<dbReference type="InterPro" id="IPR039261">
    <property type="entry name" value="FNR_nucleotide-bd"/>
</dbReference>
<comment type="cofactor">
    <cofactor evidence="1">
        <name>heme b</name>
        <dbReference type="ChEBI" id="CHEBI:60344"/>
    </cofactor>
</comment>
<dbReference type="CDD" id="cd08922">
    <property type="entry name" value="FHb-globin"/>
    <property type="match status" value="1"/>
</dbReference>
<dbReference type="InterPro" id="IPR001433">
    <property type="entry name" value="OxRdtase_FAD/NAD-bd"/>
</dbReference>
<evidence type="ECO:0000259" key="15">
    <source>
        <dbReference type="PROSITE" id="PS01033"/>
    </source>
</evidence>
<proteinExistence type="inferred from homology"/>
<dbReference type="PROSITE" id="PS01033">
    <property type="entry name" value="GLOBIN"/>
    <property type="match status" value="1"/>
</dbReference>
<name>A0ABX6N520_9BURK</name>
<keyword evidence="18" id="KW-1185">Reference proteome</keyword>
<comment type="function">
    <text evidence="11">Is involved in NO detoxification in an aerobic process, termed nitric oxide dioxygenase (NOD) reaction that utilizes O(2) and NAD(P)H to convert NO to nitrate, which protects the bacterium from various noxious nitrogen compounds. Therefore, plays a central role in the inducible response to nitrosative stress.</text>
</comment>
<keyword evidence="4" id="KW-0216">Detoxification</keyword>
<dbReference type="InterPro" id="IPR017938">
    <property type="entry name" value="Riboflavin_synthase-like_b-brl"/>
</dbReference>
<evidence type="ECO:0000256" key="7">
    <source>
        <dbReference type="ARBA" id="ARBA00022723"/>
    </source>
</evidence>
<evidence type="ECO:0000256" key="3">
    <source>
        <dbReference type="ARBA" id="ARBA00012229"/>
    </source>
</evidence>
<organism evidence="17 18">
    <name type="scientific">Limnobacter profundi</name>
    <dbReference type="NCBI Taxonomy" id="2732163"/>
    <lineage>
        <taxon>Bacteria</taxon>
        <taxon>Pseudomonadati</taxon>
        <taxon>Pseudomonadota</taxon>
        <taxon>Betaproteobacteria</taxon>
        <taxon>Burkholderiales</taxon>
        <taxon>Burkholderiaceae</taxon>
        <taxon>Limnobacter</taxon>
    </lineage>
</organism>
<dbReference type="PANTHER" id="PTHR43396">
    <property type="entry name" value="FLAVOHEMOPROTEIN"/>
    <property type="match status" value="1"/>
</dbReference>
<gene>
    <name evidence="17" type="primary">hmpA</name>
    <name evidence="17" type="ORF">HKT17_07010</name>
</gene>
<evidence type="ECO:0000256" key="4">
    <source>
        <dbReference type="ARBA" id="ARBA00022575"/>
    </source>
</evidence>
<dbReference type="GO" id="GO:0008941">
    <property type="term" value="F:nitric oxide dioxygenase NAD(P)H activity"/>
    <property type="evidence" value="ECO:0007669"/>
    <property type="project" value="UniProtKB-EC"/>
</dbReference>
<evidence type="ECO:0000256" key="5">
    <source>
        <dbReference type="ARBA" id="ARBA00022617"/>
    </source>
</evidence>
<dbReference type="Gene3D" id="2.40.30.10">
    <property type="entry name" value="Translation factors"/>
    <property type="match status" value="1"/>
</dbReference>
<keyword evidence="8" id="KW-0521">NADP</keyword>
<dbReference type="SUPFAM" id="SSF63380">
    <property type="entry name" value="Riboflavin synthase domain-like"/>
    <property type="match status" value="1"/>
</dbReference>
<evidence type="ECO:0000256" key="11">
    <source>
        <dbReference type="ARBA" id="ARBA00025094"/>
    </source>
</evidence>
<evidence type="ECO:0000259" key="16">
    <source>
        <dbReference type="PROSITE" id="PS51384"/>
    </source>
</evidence>
<dbReference type="InterPro" id="IPR000971">
    <property type="entry name" value="Globin"/>
</dbReference>
<evidence type="ECO:0000256" key="10">
    <source>
        <dbReference type="ARBA" id="ARBA00023027"/>
    </source>
</evidence>
<evidence type="ECO:0000256" key="2">
    <source>
        <dbReference type="ARBA" id="ARBA00006401"/>
    </source>
</evidence>
<evidence type="ECO:0000313" key="17">
    <source>
        <dbReference type="EMBL" id="QJR29479.1"/>
    </source>
</evidence>
<keyword evidence="5 14" id="KW-0349">Heme</keyword>
<dbReference type="Pfam" id="PF00042">
    <property type="entry name" value="Globin"/>
    <property type="match status" value="1"/>
</dbReference>
<keyword evidence="14" id="KW-0813">Transport</keyword>
<dbReference type="PANTHER" id="PTHR43396:SF3">
    <property type="entry name" value="FLAVOHEMOPROTEIN"/>
    <property type="match status" value="1"/>
</dbReference>
<dbReference type="SUPFAM" id="SSF52343">
    <property type="entry name" value="Ferredoxin reductase-like, C-terminal NADP-linked domain"/>
    <property type="match status" value="1"/>
</dbReference>
<dbReference type="EC" id="1.14.12.17" evidence="3"/>
<reference evidence="17 18" key="1">
    <citation type="submission" date="2020-05" db="EMBL/GenBank/DDBJ databases">
        <title>Compete genome of Limnobacter sp. SAORIC-580.</title>
        <authorList>
            <person name="Song J."/>
            <person name="Cho J.-C."/>
        </authorList>
    </citation>
    <scope>NUCLEOTIDE SEQUENCE [LARGE SCALE GENOMIC DNA]</scope>
    <source>
        <strain evidence="17 18">SAORIC-580</strain>
    </source>
</reference>
<comment type="catalytic activity">
    <reaction evidence="12">
        <text>2 nitric oxide + NADH + 2 O2 = 2 nitrate + NAD(+) + H(+)</text>
        <dbReference type="Rhea" id="RHEA:19469"/>
        <dbReference type="ChEBI" id="CHEBI:15378"/>
        <dbReference type="ChEBI" id="CHEBI:15379"/>
        <dbReference type="ChEBI" id="CHEBI:16480"/>
        <dbReference type="ChEBI" id="CHEBI:17632"/>
        <dbReference type="ChEBI" id="CHEBI:57540"/>
        <dbReference type="ChEBI" id="CHEBI:57945"/>
        <dbReference type="EC" id="1.14.12.17"/>
    </reaction>
</comment>
<evidence type="ECO:0000256" key="1">
    <source>
        <dbReference type="ARBA" id="ARBA00001970"/>
    </source>
</evidence>
<dbReference type="InterPro" id="IPR017927">
    <property type="entry name" value="FAD-bd_FR_type"/>
</dbReference>
<dbReference type="PROSITE" id="PS51384">
    <property type="entry name" value="FAD_FR"/>
    <property type="match status" value="1"/>
</dbReference>
<evidence type="ECO:0000256" key="9">
    <source>
        <dbReference type="ARBA" id="ARBA00023004"/>
    </source>
</evidence>
<accession>A0ABX6N520</accession>
<protein>
    <recommendedName>
        <fullName evidence="3">nitric oxide dioxygenase</fullName>
        <ecNumber evidence="3">1.14.12.17</ecNumber>
    </recommendedName>
</protein>
<comment type="similarity">
    <text evidence="2">In the C-terminal section; belongs to the flavoprotein pyridine nucleotide cytochrome reductase family.</text>
</comment>
<keyword evidence="9" id="KW-0408">Iron</keyword>
<dbReference type="EMBL" id="CP053084">
    <property type="protein sequence ID" value="QJR29479.1"/>
    <property type="molecule type" value="Genomic_DNA"/>
</dbReference>
<dbReference type="Gene3D" id="1.10.490.10">
    <property type="entry name" value="Globins"/>
    <property type="match status" value="1"/>
</dbReference>
<evidence type="ECO:0000313" key="18">
    <source>
        <dbReference type="Proteomes" id="UP000501130"/>
    </source>
</evidence>
<comment type="similarity">
    <text evidence="14">Belongs to the globin family.</text>
</comment>
<keyword evidence="17" id="KW-0560">Oxidoreductase</keyword>
<evidence type="ECO:0000256" key="13">
    <source>
        <dbReference type="ARBA" id="ARBA00049433"/>
    </source>
</evidence>
<evidence type="ECO:0000256" key="14">
    <source>
        <dbReference type="RuleBase" id="RU000356"/>
    </source>
</evidence>
<comment type="catalytic activity">
    <reaction evidence="13">
        <text>2 nitric oxide + NADPH + 2 O2 = 2 nitrate + NADP(+) + H(+)</text>
        <dbReference type="Rhea" id="RHEA:19465"/>
        <dbReference type="ChEBI" id="CHEBI:15378"/>
        <dbReference type="ChEBI" id="CHEBI:15379"/>
        <dbReference type="ChEBI" id="CHEBI:16480"/>
        <dbReference type="ChEBI" id="CHEBI:17632"/>
        <dbReference type="ChEBI" id="CHEBI:57783"/>
        <dbReference type="ChEBI" id="CHEBI:58349"/>
        <dbReference type="EC" id="1.14.12.17"/>
    </reaction>
</comment>
<keyword evidence="7" id="KW-0479">Metal-binding</keyword>
<dbReference type="CDD" id="cd06184">
    <property type="entry name" value="flavohem_like_fad_nad_binding"/>
    <property type="match status" value="1"/>
</dbReference>
<dbReference type="PRINTS" id="PR00409">
    <property type="entry name" value="PHDIOXRDTASE"/>
</dbReference>
<dbReference type="NCBIfam" id="NF009805">
    <property type="entry name" value="PRK13289.1"/>
    <property type="match status" value="1"/>
</dbReference>
<dbReference type="InterPro" id="IPR009050">
    <property type="entry name" value="Globin-like_sf"/>
</dbReference>
<dbReference type="Proteomes" id="UP000501130">
    <property type="component" value="Chromosome"/>
</dbReference>
<keyword evidence="6 14" id="KW-0561">Oxygen transport</keyword>
<dbReference type="Pfam" id="PF00970">
    <property type="entry name" value="FAD_binding_6"/>
    <property type="match status" value="1"/>
</dbReference>
<keyword evidence="10" id="KW-0520">NAD</keyword>